<reference evidence="3 4" key="1">
    <citation type="submission" date="2016-07" db="EMBL/GenBank/DDBJ databases">
        <title>High microdiversification within the ubiquitous acI lineage of Actinobacteria.</title>
        <authorList>
            <person name="Neuenschwander S.M."/>
            <person name="Salcher M."/>
            <person name="Ghai R."/>
            <person name="Pernthaler J."/>
        </authorList>
    </citation>
    <scope>NUCLEOTIDE SEQUENCE [LARGE SCALE GENOMIC DNA]</scope>
    <source>
        <strain evidence="3">MMS-IIA-15</strain>
    </source>
</reference>
<dbReference type="KEGG" id="pvn:A7sIIA15_04455"/>
<keyword evidence="4" id="KW-1185">Reference proteome</keyword>
<organism evidence="3 4">
    <name type="scientific">Candidatus Planktophila vernalis</name>
    <dbReference type="NCBI Taxonomy" id="1884907"/>
    <lineage>
        <taxon>Bacteria</taxon>
        <taxon>Bacillati</taxon>
        <taxon>Actinomycetota</taxon>
        <taxon>Actinomycetes</taxon>
        <taxon>Candidatus Nanopelagicales</taxon>
        <taxon>Candidatus Nanopelagicaceae</taxon>
        <taxon>Candidatus Planktophila</taxon>
    </lineage>
</organism>
<dbReference type="RefSeq" id="WP_095685979.1">
    <property type="nucleotide sequence ID" value="NZ_CP016776.1"/>
</dbReference>
<evidence type="ECO:0000259" key="2">
    <source>
        <dbReference type="Pfam" id="PF02481"/>
    </source>
</evidence>
<evidence type="ECO:0000256" key="1">
    <source>
        <dbReference type="ARBA" id="ARBA00006525"/>
    </source>
</evidence>
<dbReference type="AlphaFoldDB" id="A0A249KTM6"/>
<dbReference type="Proteomes" id="UP000217186">
    <property type="component" value="Chromosome"/>
</dbReference>
<comment type="similarity">
    <text evidence="1">Belongs to the DprA/Smf family.</text>
</comment>
<proteinExistence type="inferred from homology"/>
<dbReference type="Gene3D" id="3.40.50.450">
    <property type="match status" value="1"/>
</dbReference>
<name>A0A249KTM6_9ACTN</name>
<feature type="domain" description="Smf/DprA SLOG" evidence="2">
    <location>
        <begin position="80"/>
        <end position="290"/>
    </location>
</feature>
<dbReference type="Pfam" id="PF02481">
    <property type="entry name" value="DNA_processg_A"/>
    <property type="match status" value="1"/>
</dbReference>
<evidence type="ECO:0000313" key="4">
    <source>
        <dbReference type="Proteomes" id="UP000217186"/>
    </source>
</evidence>
<dbReference type="SUPFAM" id="SSF102405">
    <property type="entry name" value="MCP/YpsA-like"/>
    <property type="match status" value="1"/>
</dbReference>
<evidence type="ECO:0000313" key="3">
    <source>
        <dbReference type="EMBL" id="ASY20117.1"/>
    </source>
</evidence>
<dbReference type="InterPro" id="IPR057666">
    <property type="entry name" value="DrpA_SLOG"/>
</dbReference>
<gene>
    <name evidence="3" type="ORF">A7sIIA15_04455</name>
</gene>
<dbReference type="PANTHER" id="PTHR43022:SF1">
    <property type="entry name" value="PROTEIN SMF"/>
    <property type="match status" value="1"/>
</dbReference>
<dbReference type="InterPro" id="IPR003488">
    <property type="entry name" value="DprA"/>
</dbReference>
<protein>
    <submittedName>
        <fullName evidence="3">DNA processing protein</fullName>
    </submittedName>
</protein>
<dbReference type="OrthoDB" id="9785707at2"/>
<dbReference type="PANTHER" id="PTHR43022">
    <property type="entry name" value="PROTEIN SMF"/>
    <property type="match status" value="1"/>
</dbReference>
<dbReference type="NCBIfam" id="TIGR00732">
    <property type="entry name" value="dprA"/>
    <property type="match status" value="1"/>
</dbReference>
<sequence>MYIQTPAFLTPFEARAILFSCIEPGHFFWSAEISAHGPLKVLESILSASYPAEKTRAIITSIRVADVGQILYEIEKAGAQFLTPEHEHWPIGVNQLVNPPIGLIVKGDSTCLITDSLAIVGSRKPTNYGANVASEFARGFSDLGWTIISGGAYGIDSYAHRATLHANGRTIAVLATGIEVAYPKSNQKLFNEMSAHGALISELMPHESAMPSRFLVRNRLIASIAKATLVVEAAYKSGSLRTAHDAAELLRPVMAIPGPINSAMSQGCHRLISERAAELITSVADAVEFIGANQ</sequence>
<dbReference type="GO" id="GO:0009294">
    <property type="term" value="P:DNA-mediated transformation"/>
    <property type="evidence" value="ECO:0007669"/>
    <property type="project" value="InterPro"/>
</dbReference>
<dbReference type="EMBL" id="CP016776">
    <property type="protein sequence ID" value="ASY20117.1"/>
    <property type="molecule type" value="Genomic_DNA"/>
</dbReference>
<accession>A0A249KTM6</accession>